<accession>A0A2H9TH77</accession>
<evidence type="ECO:0000313" key="1">
    <source>
        <dbReference type="EMBL" id="PJF16980.1"/>
    </source>
</evidence>
<dbReference type="EMBL" id="MTSL01000199">
    <property type="protein sequence ID" value="PJF16980.1"/>
    <property type="molecule type" value="Genomic_DNA"/>
</dbReference>
<comment type="caution">
    <text evidence="1">The sequence shown here is derived from an EMBL/GenBank/DDBJ whole genome shotgun (WGS) entry which is preliminary data.</text>
</comment>
<evidence type="ECO:0000313" key="2">
    <source>
        <dbReference type="Proteomes" id="UP000240830"/>
    </source>
</evidence>
<reference evidence="1 2" key="1">
    <citation type="submission" date="2016-10" db="EMBL/GenBank/DDBJ databases">
        <title>The genome of Paramicrosporidium saccamoebae is the missing link in understanding Cryptomycota and Microsporidia evolution.</title>
        <authorList>
            <person name="Quandt C.A."/>
            <person name="Beaudet D."/>
            <person name="Corsaro D."/>
            <person name="Michel R."/>
            <person name="Corradi N."/>
            <person name="James T."/>
        </authorList>
    </citation>
    <scope>NUCLEOTIDE SEQUENCE [LARGE SCALE GENOMIC DNA]</scope>
    <source>
        <strain evidence="1 2">KSL3</strain>
    </source>
</reference>
<proteinExistence type="predicted"/>
<dbReference type="AlphaFoldDB" id="A0A2H9TH77"/>
<name>A0A2H9TH77_9FUNG</name>
<sequence>MGTKWLDEPGMCLPFAVAQLRKRELPDELLVPCVVQLCKSGCYDLAQRLVNSRIGKFPASLVLFVEIYAKRWP</sequence>
<organism evidence="1 2">
    <name type="scientific">Paramicrosporidium saccamoebae</name>
    <dbReference type="NCBI Taxonomy" id="1246581"/>
    <lineage>
        <taxon>Eukaryota</taxon>
        <taxon>Fungi</taxon>
        <taxon>Fungi incertae sedis</taxon>
        <taxon>Cryptomycota</taxon>
        <taxon>Cryptomycota incertae sedis</taxon>
        <taxon>Paramicrosporidium</taxon>
    </lineage>
</organism>
<gene>
    <name evidence="1" type="ORF">PSACC_03217</name>
</gene>
<protein>
    <submittedName>
        <fullName evidence="1">Uncharacterized protein</fullName>
    </submittedName>
</protein>
<keyword evidence="2" id="KW-1185">Reference proteome</keyword>
<dbReference type="Proteomes" id="UP000240830">
    <property type="component" value="Unassembled WGS sequence"/>
</dbReference>